<name>A0A848H1F2_9BURK</name>
<comment type="subcellular location">
    <subcellularLocation>
        <location evidence="1 9">Bacterial flagellum basal body</location>
    </subcellularLocation>
    <subcellularLocation>
        <location evidence="2">Cell membrane</location>
        <topology evidence="2">Multi-pass membrane protein</topology>
    </subcellularLocation>
</comment>
<keyword evidence="14" id="KW-0969">Cilium</keyword>
<evidence type="ECO:0000256" key="10">
    <source>
        <dbReference type="SAM" id="MobiDB-lite"/>
    </source>
</evidence>
<keyword evidence="6 11" id="KW-1133">Transmembrane helix</keyword>
<dbReference type="InterPro" id="IPR013556">
    <property type="entry name" value="Flag_M-ring_C"/>
</dbReference>
<feature type="transmembrane region" description="Helical" evidence="11">
    <location>
        <begin position="468"/>
        <end position="486"/>
    </location>
</feature>
<sequence>MDNRATPVPATNALPAGDSPLQRLLALPQRSKLALGVASLALAGLLAFALTAGREPDWRILYTSLSDKDGGTVIAALAQMNVPYKYSEGGAAILVPAEAVHDTRLRLASQGLPKGGTVGFELVENQKFGTTQFQERLNFQRGLEGELARSIMALSAVQNARVHLALPNQTAFLREQQKPSASVLLTLYTGRSLERQQVAGIVHLIASSVPELQTKAVSVIDQSGALLSEASDNATGLDAPQMQYVRQTEQDLSQRILAIVEPIVGAGNVKAQVTADIDFTQSESTAELYAPNQGSAPASVRSQHLTEAPGNGNTTGGSGSPGALSNQPPATPTSPVNGAPQAIGPVGNSAGSAAAVGIRRDAVTNYEVDKTVKVVRSATGNIRRLSAAVLVNHLRAAPGADGKPVVAKALSDAQMQQVNALVREAIGFNKDRGDSVEVVNAPFTGAAPDAKELPLWRQPEMQDLARGLARWLALPLVALIVVFGFVHPALRGLRRPPTLAAAPRLTATVEDAIAFPTPLQSAAAAAVPDPNTPLLPTAQAARQHERSTQLEAIRQLARTDPATVANVVRNWASQPS</sequence>
<evidence type="ECO:0000313" key="14">
    <source>
        <dbReference type="EMBL" id="NML43411.1"/>
    </source>
</evidence>
<evidence type="ECO:0000256" key="3">
    <source>
        <dbReference type="ARBA" id="ARBA00007971"/>
    </source>
</evidence>
<dbReference type="Proteomes" id="UP000541185">
    <property type="component" value="Unassembled WGS sequence"/>
</dbReference>
<dbReference type="GO" id="GO:0003774">
    <property type="term" value="F:cytoskeletal motor activity"/>
    <property type="evidence" value="ECO:0007669"/>
    <property type="project" value="InterPro"/>
</dbReference>
<evidence type="ECO:0000256" key="1">
    <source>
        <dbReference type="ARBA" id="ARBA00004117"/>
    </source>
</evidence>
<feature type="compositionally biased region" description="Polar residues" evidence="10">
    <location>
        <begin position="324"/>
        <end position="336"/>
    </location>
</feature>
<feature type="transmembrane region" description="Helical" evidence="11">
    <location>
        <begin position="33"/>
        <end position="53"/>
    </location>
</feature>
<keyword evidence="15" id="KW-1185">Reference proteome</keyword>
<gene>
    <name evidence="14" type="primary">fliF</name>
    <name evidence="14" type="ORF">HHL11_06580</name>
</gene>
<feature type="region of interest" description="Disordered" evidence="10">
    <location>
        <begin position="291"/>
        <end position="350"/>
    </location>
</feature>
<keyword evidence="14" id="KW-0282">Flagellum</keyword>
<evidence type="ECO:0000256" key="5">
    <source>
        <dbReference type="ARBA" id="ARBA00022692"/>
    </source>
</evidence>
<dbReference type="GO" id="GO:0009431">
    <property type="term" value="C:bacterial-type flagellum basal body, MS ring"/>
    <property type="evidence" value="ECO:0007669"/>
    <property type="project" value="InterPro"/>
</dbReference>
<protein>
    <recommendedName>
        <fullName evidence="9">Flagellar M-ring protein</fullName>
    </recommendedName>
</protein>
<evidence type="ECO:0000259" key="12">
    <source>
        <dbReference type="Pfam" id="PF01514"/>
    </source>
</evidence>
<comment type="caution">
    <text evidence="14">The sequence shown here is derived from an EMBL/GenBank/DDBJ whole genome shotgun (WGS) entry which is preliminary data.</text>
</comment>
<keyword evidence="7 11" id="KW-0472">Membrane</keyword>
<dbReference type="RefSeq" id="WP_169417618.1">
    <property type="nucleotide sequence ID" value="NZ_JABBFX010000001.1"/>
</dbReference>
<keyword evidence="4" id="KW-1003">Cell membrane</keyword>
<organism evidence="14 15">
    <name type="scientific">Ramlibacter agri</name>
    <dbReference type="NCBI Taxonomy" id="2728837"/>
    <lineage>
        <taxon>Bacteria</taxon>
        <taxon>Pseudomonadati</taxon>
        <taxon>Pseudomonadota</taxon>
        <taxon>Betaproteobacteria</taxon>
        <taxon>Burkholderiales</taxon>
        <taxon>Comamonadaceae</taxon>
        <taxon>Ramlibacter</taxon>
    </lineage>
</organism>
<evidence type="ECO:0000256" key="7">
    <source>
        <dbReference type="ARBA" id="ARBA00023136"/>
    </source>
</evidence>
<feature type="domain" description="Flagellar M-ring C-terminal" evidence="13">
    <location>
        <begin position="261"/>
        <end position="443"/>
    </location>
</feature>
<dbReference type="AlphaFoldDB" id="A0A848H1F2"/>
<dbReference type="Pfam" id="PF01514">
    <property type="entry name" value="YscJ_FliF"/>
    <property type="match status" value="1"/>
</dbReference>
<dbReference type="Pfam" id="PF08345">
    <property type="entry name" value="YscJ_FliF_C"/>
    <property type="match status" value="1"/>
</dbReference>
<dbReference type="NCBIfam" id="TIGR00206">
    <property type="entry name" value="fliF"/>
    <property type="match status" value="1"/>
</dbReference>
<accession>A0A848H1F2</accession>
<evidence type="ECO:0000256" key="4">
    <source>
        <dbReference type="ARBA" id="ARBA00022475"/>
    </source>
</evidence>
<dbReference type="InterPro" id="IPR045851">
    <property type="entry name" value="AMP-bd_C_sf"/>
</dbReference>
<proteinExistence type="inferred from homology"/>
<dbReference type="GO" id="GO:0005886">
    <property type="term" value="C:plasma membrane"/>
    <property type="evidence" value="ECO:0007669"/>
    <property type="project" value="UniProtKB-SubCell"/>
</dbReference>
<dbReference type="PIRSF" id="PIRSF004862">
    <property type="entry name" value="FliF"/>
    <property type="match status" value="1"/>
</dbReference>
<feature type="domain" description="Flagellar M-ring N-terminal" evidence="12">
    <location>
        <begin position="54"/>
        <end position="228"/>
    </location>
</feature>
<keyword evidence="14" id="KW-0966">Cell projection</keyword>
<reference evidence="14 15" key="1">
    <citation type="submission" date="2020-04" db="EMBL/GenBank/DDBJ databases">
        <title>Ramlibacter sp. G-1-2-2 isolated from soil.</title>
        <authorList>
            <person name="Dahal R.H."/>
        </authorList>
    </citation>
    <scope>NUCLEOTIDE SEQUENCE [LARGE SCALE GENOMIC DNA]</scope>
    <source>
        <strain evidence="14 15">G-1-2-2</strain>
    </source>
</reference>
<comment type="function">
    <text evidence="9">The M ring may be actively involved in energy transduction.</text>
</comment>
<dbReference type="PANTHER" id="PTHR30046">
    <property type="entry name" value="FLAGELLAR M-RING PROTEIN"/>
    <property type="match status" value="1"/>
</dbReference>
<dbReference type="EMBL" id="JABBFX010000001">
    <property type="protein sequence ID" value="NML43411.1"/>
    <property type="molecule type" value="Genomic_DNA"/>
</dbReference>
<evidence type="ECO:0000313" key="15">
    <source>
        <dbReference type="Proteomes" id="UP000541185"/>
    </source>
</evidence>
<dbReference type="PANTHER" id="PTHR30046:SF0">
    <property type="entry name" value="FLAGELLAR M-RING PROTEIN"/>
    <property type="match status" value="1"/>
</dbReference>
<keyword evidence="8 9" id="KW-0975">Bacterial flagellum</keyword>
<evidence type="ECO:0000259" key="13">
    <source>
        <dbReference type="Pfam" id="PF08345"/>
    </source>
</evidence>
<dbReference type="InterPro" id="IPR000067">
    <property type="entry name" value="FlgMring_FliF"/>
</dbReference>
<dbReference type="Gene3D" id="3.30.300.30">
    <property type="match status" value="1"/>
</dbReference>
<feature type="compositionally biased region" description="Polar residues" evidence="10">
    <location>
        <begin position="292"/>
        <end position="305"/>
    </location>
</feature>
<dbReference type="GO" id="GO:0071973">
    <property type="term" value="P:bacterial-type flagellum-dependent cell motility"/>
    <property type="evidence" value="ECO:0007669"/>
    <property type="project" value="InterPro"/>
</dbReference>
<dbReference type="InterPro" id="IPR006182">
    <property type="entry name" value="FliF_N_dom"/>
</dbReference>
<keyword evidence="5 11" id="KW-0812">Transmembrane</keyword>
<evidence type="ECO:0000256" key="8">
    <source>
        <dbReference type="ARBA" id="ARBA00023143"/>
    </source>
</evidence>
<evidence type="ECO:0000256" key="6">
    <source>
        <dbReference type="ARBA" id="ARBA00022989"/>
    </source>
</evidence>
<comment type="similarity">
    <text evidence="3 9">Belongs to the FliF family.</text>
</comment>
<evidence type="ECO:0000256" key="9">
    <source>
        <dbReference type="PIRNR" id="PIRNR004862"/>
    </source>
</evidence>
<evidence type="ECO:0000256" key="2">
    <source>
        <dbReference type="ARBA" id="ARBA00004651"/>
    </source>
</evidence>
<dbReference type="PRINTS" id="PR01009">
    <property type="entry name" value="FLGMRINGFLIF"/>
</dbReference>
<evidence type="ECO:0000256" key="11">
    <source>
        <dbReference type="SAM" id="Phobius"/>
    </source>
</evidence>
<dbReference type="InterPro" id="IPR043427">
    <property type="entry name" value="YscJ/FliF"/>
</dbReference>